<evidence type="ECO:0000256" key="6">
    <source>
        <dbReference type="SAM" id="Phobius"/>
    </source>
</evidence>
<keyword evidence="6" id="KW-1133">Transmembrane helix</keyword>
<protein>
    <submittedName>
        <fullName evidence="9">Methyl-accepting chemotaxis protein</fullName>
    </submittedName>
</protein>
<dbReference type="PANTHER" id="PTHR43531">
    <property type="entry name" value="PROTEIN ICFG"/>
    <property type="match status" value="1"/>
</dbReference>
<dbReference type="CDD" id="cd11386">
    <property type="entry name" value="MCP_signal"/>
    <property type="match status" value="1"/>
</dbReference>
<organism evidence="9 10">
    <name type="scientific">Corticimicrobacter populi</name>
    <dbReference type="NCBI Taxonomy" id="2175229"/>
    <lineage>
        <taxon>Bacteria</taxon>
        <taxon>Pseudomonadati</taxon>
        <taxon>Pseudomonadota</taxon>
        <taxon>Betaproteobacteria</taxon>
        <taxon>Burkholderiales</taxon>
        <taxon>Alcaligenaceae</taxon>
        <taxon>Corticimicrobacter</taxon>
    </lineage>
</organism>
<evidence type="ECO:0000256" key="4">
    <source>
        <dbReference type="PROSITE-ProRule" id="PRU00284"/>
    </source>
</evidence>
<dbReference type="GO" id="GO:0005886">
    <property type="term" value="C:plasma membrane"/>
    <property type="evidence" value="ECO:0007669"/>
    <property type="project" value="TreeGrafter"/>
</dbReference>
<dbReference type="Pfam" id="PF00015">
    <property type="entry name" value="MCPsignal"/>
    <property type="match status" value="1"/>
</dbReference>
<evidence type="ECO:0000256" key="3">
    <source>
        <dbReference type="ARBA" id="ARBA00029447"/>
    </source>
</evidence>
<dbReference type="Pfam" id="PF00672">
    <property type="entry name" value="HAMP"/>
    <property type="match status" value="1"/>
</dbReference>
<evidence type="ECO:0000256" key="1">
    <source>
        <dbReference type="ARBA" id="ARBA00004370"/>
    </source>
</evidence>
<dbReference type="SUPFAM" id="SSF58104">
    <property type="entry name" value="Methyl-accepting chemotaxis protein (MCP) signaling domain"/>
    <property type="match status" value="1"/>
</dbReference>
<dbReference type="CDD" id="cd06225">
    <property type="entry name" value="HAMP"/>
    <property type="match status" value="1"/>
</dbReference>
<gene>
    <name evidence="9" type="ORF">DD235_08765</name>
</gene>
<dbReference type="PROSITE" id="PS50885">
    <property type="entry name" value="HAMP"/>
    <property type="match status" value="1"/>
</dbReference>
<evidence type="ECO:0000259" key="7">
    <source>
        <dbReference type="PROSITE" id="PS50111"/>
    </source>
</evidence>
<dbReference type="EMBL" id="QETA01000003">
    <property type="protein sequence ID" value="PWF23081.1"/>
    <property type="molecule type" value="Genomic_DNA"/>
</dbReference>
<feature type="domain" description="HAMP" evidence="8">
    <location>
        <begin position="200"/>
        <end position="252"/>
    </location>
</feature>
<dbReference type="SMART" id="SM00283">
    <property type="entry name" value="MA"/>
    <property type="match status" value="1"/>
</dbReference>
<reference evidence="10" key="1">
    <citation type="submission" date="2018-05" db="EMBL/GenBank/DDBJ databases">
        <authorList>
            <person name="Li Y."/>
        </authorList>
    </citation>
    <scope>NUCLEOTIDE SEQUENCE [LARGE SCALE GENOMIC DNA]</scope>
    <source>
        <strain evidence="10">3d-2-2</strain>
    </source>
</reference>
<feature type="domain" description="Methyl-accepting transducer" evidence="7">
    <location>
        <begin position="257"/>
        <end position="486"/>
    </location>
</feature>
<name>A0A2V1K2E4_9BURK</name>
<keyword evidence="10" id="KW-1185">Reference proteome</keyword>
<dbReference type="AlphaFoldDB" id="A0A2V1K2E4"/>
<dbReference type="Gene3D" id="1.10.287.950">
    <property type="entry name" value="Methyl-accepting chemotaxis protein"/>
    <property type="match status" value="1"/>
</dbReference>
<dbReference type="PANTHER" id="PTHR43531:SF14">
    <property type="entry name" value="METHYL-ACCEPTING CHEMOTAXIS PROTEIN I-RELATED"/>
    <property type="match status" value="1"/>
</dbReference>
<feature type="coiled-coil region" evidence="5">
    <location>
        <begin position="276"/>
        <end position="313"/>
    </location>
</feature>
<dbReference type="PROSITE" id="PS50111">
    <property type="entry name" value="CHEMOTAXIS_TRANSDUC_2"/>
    <property type="match status" value="1"/>
</dbReference>
<comment type="subcellular location">
    <subcellularLocation>
        <location evidence="1">Membrane</location>
    </subcellularLocation>
</comment>
<evidence type="ECO:0000313" key="10">
    <source>
        <dbReference type="Proteomes" id="UP000245212"/>
    </source>
</evidence>
<keyword evidence="4" id="KW-0807">Transducer</keyword>
<accession>A0A2V1K2E4</accession>
<keyword evidence="6" id="KW-0812">Transmembrane</keyword>
<comment type="caution">
    <text evidence="9">The sequence shown here is derived from an EMBL/GenBank/DDBJ whole genome shotgun (WGS) entry which is preliminary data.</text>
</comment>
<dbReference type="RefSeq" id="WP_109061695.1">
    <property type="nucleotide sequence ID" value="NZ_QETA01000003.1"/>
</dbReference>
<keyword evidence="2" id="KW-0488">Methylation</keyword>
<dbReference type="GO" id="GO:0007165">
    <property type="term" value="P:signal transduction"/>
    <property type="evidence" value="ECO:0007669"/>
    <property type="project" value="UniProtKB-KW"/>
</dbReference>
<evidence type="ECO:0000256" key="2">
    <source>
        <dbReference type="ARBA" id="ARBA00022481"/>
    </source>
</evidence>
<comment type="similarity">
    <text evidence="3">Belongs to the methyl-accepting chemotaxis (MCP) protein family.</text>
</comment>
<dbReference type="GO" id="GO:0006935">
    <property type="term" value="P:chemotaxis"/>
    <property type="evidence" value="ECO:0007669"/>
    <property type="project" value="TreeGrafter"/>
</dbReference>
<dbReference type="InterPro" id="IPR004089">
    <property type="entry name" value="MCPsignal_dom"/>
</dbReference>
<feature type="transmembrane region" description="Helical" evidence="6">
    <location>
        <begin position="175"/>
        <end position="198"/>
    </location>
</feature>
<dbReference type="InterPro" id="IPR051310">
    <property type="entry name" value="MCP_chemotaxis"/>
</dbReference>
<dbReference type="SMART" id="SM00304">
    <property type="entry name" value="HAMP"/>
    <property type="match status" value="1"/>
</dbReference>
<proteinExistence type="inferred from homology"/>
<dbReference type="InterPro" id="IPR003660">
    <property type="entry name" value="HAMP_dom"/>
</dbReference>
<evidence type="ECO:0000313" key="9">
    <source>
        <dbReference type="EMBL" id="PWF23081.1"/>
    </source>
</evidence>
<sequence>MSCSLWLAIAANWFNASSASKGFENFYQISTERIQPAKDLQIAFTTNRLWMVAAHRYFLQNDQTGVQTAIKRAEDALKVVDQVNRNNSGSGTNAGSWPEVEKLASQYGQLLQQYTQLTTAAAVALQQGNGDVYANSVEERARISEEADKIVAAFFRVMDQASLSLMSDAEQRVELAGISSIALLILSIVLAASCWLYMSRQVLRPLEQAGEALEYVAAGDLTHRVEVSSRNEIGKLFAALRKMQESLSRVVSQVRRGVDEINTGSTEIAQGNTDLSSRTEEQAASLEETAASMQQLSSTVRQNAENARQAEQLAGNSMNVAQRGGAVVAEVVSTMDDISASSRKIAEIVSVIDSIAFQTNILALNAAVEAARAGEQGKGFAVVAGEVRTLAQRSAQAAREIKSLIEDSVSKVETGSAQVGRAGGTMKEIVEAVQRVTDIMGDISAATQEQSNGIEQVNLAIGQMDQVTQQNAALVEEAAAAASSLEEQARQLRQAVSVFRINSRDVIDVAAHPLAVQHTLG</sequence>
<evidence type="ECO:0000256" key="5">
    <source>
        <dbReference type="SAM" id="Coils"/>
    </source>
</evidence>
<evidence type="ECO:0000259" key="8">
    <source>
        <dbReference type="PROSITE" id="PS50885"/>
    </source>
</evidence>
<dbReference type="Proteomes" id="UP000245212">
    <property type="component" value="Unassembled WGS sequence"/>
</dbReference>
<keyword evidence="5" id="KW-0175">Coiled coil</keyword>
<dbReference type="GO" id="GO:0004888">
    <property type="term" value="F:transmembrane signaling receptor activity"/>
    <property type="evidence" value="ECO:0007669"/>
    <property type="project" value="TreeGrafter"/>
</dbReference>
<dbReference type="FunFam" id="1.10.287.950:FF:000001">
    <property type="entry name" value="Methyl-accepting chemotaxis sensory transducer"/>
    <property type="match status" value="1"/>
</dbReference>
<keyword evidence="6" id="KW-0472">Membrane</keyword>